<dbReference type="InterPro" id="IPR027417">
    <property type="entry name" value="P-loop_NTPase"/>
</dbReference>
<keyword evidence="3" id="KW-1185">Reference proteome</keyword>
<dbReference type="eggNOG" id="COG4637">
    <property type="taxonomic scope" value="Bacteria"/>
</dbReference>
<reference evidence="2 3" key="1">
    <citation type="submission" date="2011-11" db="EMBL/GenBank/DDBJ databases">
        <title>Improved High-Quality Draft sequence of Beggiatoa alba B18lD.</title>
        <authorList>
            <consortium name="US DOE Joint Genome Institute"/>
            <person name="Lucas S."/>
            <person name="Han J."/>
            <person name="Lapidus A."/>
            <person name="Cheng J.-F."/>
            <person name="Goodwin L."/>
            <person name="Pitluck S."/>
            <person name="Peters L."/>
            <person name="Mikhailova N."/>
            <person name="Held B."/>
            <person name="Detter J.C."/>
            <person name="Han C."/>
            <person name="Tapia R."/>
            <person name="Land M."/>
            <person name="Hauser L."/>
            <person name="Kyrpides N."/>
            <person name="Ivanova N."/>
            <person name="Pagani I."/>
            <person name="Samuel K."/>
            <person name="Teske A."/>
            <person name="Mueller J."/>
            <person name="Woyke T."/>
        </authorList>
    </citation>
    <scope>NUCLEOTIDE SEQUENCE [LARGE SCALE GENOMIC DNA]</scope>
    <source>
        <strain evidence="2 3">B18LD</strain>
    </source>
</reference>
<dbReference type="HOGENOM" id="CLU_282241_0_0_6"/>
<accession>I3CJ39</accession>
<dbReference type="InterPro" id="IPR003959">
    <property type="entry name" value="ATPase_AAA_core"/>
</dbReference>
<organism evidence="2 3">
    <name type="scientific">Beggiatoa alba B18LD</name>
    <dbReference type="NCBI Taxonomy" id="395493"/>
    <lineage>
        <taxon>Bacteria</taxon>
        <taxon>Pseudomonadati</taxon>
        <taxon>Pseudomonadota</taxon>
        <taxon>Gammaproteobacteria</taxon>
        <taxon>Thiotrichales</taxon>
        <taxon>Thiotrichaceae</taxon>
        <taxon>Beggiatoa</taxon>
    </lineage>
</organism>
<dbReference type="AlphaFoldDB" id="I3CJ39"/>
<dbReference type="InterPro" id="IPR007111">
    <property type="entry name" value="NACHT_NTPase"/>
</dbReference>
<evidence type="ECO:0000313" key="3">
    <source>
        <dbReference type="Proteomes" id="UP000005744"/>
    </source>
</evidence>
<feature type="domain" description="NACHT" evidence="1">
    <location>
        <begin position="122"/>
        <end position="246"/>
    </location>
</feature>
<dbReference type="PANTHER" id="PTHR46844:SF1">
    <property type="entry name" value="SLR5058 PROTEIN"/>
    <property type="match status" value="1"/>
</dbReference>
<dbReference type="STRING" id="395493.BegalDRAFT_2797"/>
<dbReference type="EMBL" id="JH600070">
    <property type="protein sequence ID" value="EIJ43632.1"/>
    <property type="molecule type" value="Genomic_DNA"/>
</dbReference>
<dbReference type="SUPFAM" id="SSF52540">
    <property type="entry name" value="P-loop containing nucleoside triphosphate hydrolases"/>
    <property type="match status" value="2"/>
</dbReference>
<dbReference type="Gene3D" id="3.40.50.300">
    <property type="entry name" value="P-loop containing nucleotide triphosphate hydrolases"/>
    <property type="match status" value="2"/>
</dbReference>
<dbReference type="GO" id="GO:0005524">
    <property type="term" value="F:ATP binding"/>
    <property type="evidence" value="ECO:0007669"/>
    <property type="project" value="InterPro"/>
</dbReference>
<dbReference type="Proteomes" id="UP000005744">
    <property type="component" value="Unassembled WGS sequence"/>
</dbReference>
<dbReference type="Pfam" id="PF13304">
    <property type="entry name" value="AAA_21"/>
    <property type="match status" value="1"/>
</dbReference>
<protein>
    <submittedName>
        <fullName evidence="2">Putative NTPase (NACHT family)</fullName>
    </submittedName>
</protein>
<proteinExistence type="predicted"/>
<dbReference type="PROSITE" id="PS50837">
    <property type="entry name" value="NACHT"/>
    <property type="match status" value="1"/>
</dbReference>
<dbReference type="OrthoDB" id="104167at2"/>
<dbReference type="GO" id="GO:0016887">
    <property type="term" value="F:ATP hydrolysis activity"/>
    <property type="evidence" value="ECO:0007669"/>
    <property type="project" value="InterPro"/>
</dbReference>
<evidence type="ECO:0000259" key="1">
    <source>
        <dbReference type="PROSITE" id="PS50837"/>
    </source>
</evidence>
<dbReference type="Pfam" id="PF05729">
    <property type="entry name" value="NACHT"/>
    <property type="match status" value="1"/>
</dbReference>
<name>I3CJ39_9GAMM</name>
<dbReference type="RefSeq" id="WP_002690967.1">
    <property type="nucleotide sequence ID" value="NZ_JH600070.1"/>
</dbReference>
<dbReference type="eggNOG" id="COG5635">
    <property type="taxonomic scope" value="Bacteria"/>
</dbReference>
<dbReference type="InterPro" id="IPR054501">
    <property type="entry name" value="NCH2"/>
</dbReference>
<evidence type="ECO:0000313" key="2">
    <source>
        <dbReference type="EMBL" id="EIJ43632.1"/>
    </source>
</evidence>
<dbReference type="Pfam" id="PF22727">
    <property type="entry name" value="NCH2"/>
    <property type="match status" value="1"/>
</dbReference>
<dbReference type="PANTHER" id="PTHR46844">
    <property type="entry name" value="SLR5058 PROTEIN"/>
    <property type="match status" value="1"/>
</dbReference>
<gene>
    <name evidence="2" type="ORF">BegalDRAFT_2797</name>
</gene>
<sequence>MSIELMALAGAWLWDKYGEDALKSIAEKIGEKSTEKWKQFNWNSAAKKYRNALYEDYGKVRLLGTHESVELEGIFTDVFILDKVSAFQRHAIEELEKDPEKLNDYEQKRENGFKLIQQKKYKRWFILGKPGAGKTTFLKYITIQAVKGQLDKVPIFVSLHRWAEFVRKSADKQFNLMPYLVKQFQCCNFPDAQPFIEHLLETGNALLLFDGLDEVNQADDERAQMLHALSEFSREHRNCTVLLTCRVAAADYSLSEQFTYLEVADFTEEKVTEFVKKWFKQDVARGEQFLEEFARDEHRGLQELARVPILLTLLCLVYARKMEFPSRRADIYEEAIEALLETWDREHRSIKRDMIYQGLSKRHKLQLFSRIATESFQNNQYFFEKKHLASKIADFLKQLPNSQNQAIDGEAVLEAIAEQHGIFVERAKDIYSFAHLSFQEYFTARYIFENQAYGTIDNLVLHVTEDRWREVFLLTVSLLDNADSFFVAMQAQINTLIIDEPELVKLARWVVEKSASVQTSYKPAAVRGFYYFLARALDRALTRALARAIDLNRDLTRAISLSRARSIARALDRDSHLARALDRALARTLDLTFALDLAIDFKFLIIRLLVINFSMLPTLRKEQYSNFFNWFHQIIETVKQANLHELAEKLTTLAKQNIPKQEAPAKDWKKLHKKLLVIMQETRNIGHQWQFTAEQEQKLEKYLQAHLLLVDCLSLATVTDREAIENHLLLLPETNIDPNKTELPTNPLITHVKVKNFKSIVSTELELGQINVFIGANGAGKSNLLEALAFLSSAEENRLDPDTLYSKGIRIAKPSLMMSSFKEFPPSQEIELSVSLEKDDLPIQAKLGAKSTDNLLFHWEKIALSFDTRQIERQKRHFTYPPLTNYLIYNLAISALRGLNTQSKIQPLGINGEGLDTLLLNFSDAEKAELKEYSYFIEWLNDIQLDANNTYEKEGYKQGRSVSNLYFTDKFMPENNQLFSAENSNEGVLHILFYLALFISHKTPQFFAIDNIETSLNPYLCRHLMEKLTELAKKHRKQALITTHNPAILDGLDLNDEAVRLFKVYRDDEGLTQIRRIKTKPRKGENDYTKLSELWMSGNLGAIPTEF</sequence>